<dbReference type="InterPro" id="IPR018060">
    <property type="entry name" value="HTH_AraC"/>
</dbReference>
<evidence type="ECO:0000313" key="3">
    <source>
        <dbReference type="Proteomes" id="UP001409291"/>
    </source>
</evidence>
<evidence type="ECO:0000313" key="2">
    <source>
        <dbReference type="EMBL" id="MEN5375753.1"/>
    </source>
</evidence>
<reference evidence="2 3" key="1">
    <citation type="submission" date="2024-04" db="EMBL/GenBank/DDBJ databases">
        <title>WGS of bacteria from Torrens River.</title>
        <authorList>
            <person name="Wyrsch E.R."/>
            <person name="Drigo B."/>
        </authorList>
    </citation>
    <scope>NUCLEOTIDE SEQUENCE [LARGE SCALE GENOMIC DNA]</scope>
    <source>
        <strain evidence="2 3">TWI391</strain>
    </source>
</reference>
<protein>
    <recommendedName>
        <fullName evidence="1">HTH araC/xylS-type domain-containing protein</fullName>
    </recommendedName>
</protein>
<keyword evidence="3" id="KW-1185">Reference proteome</keyword>
<comment type="caution">
    <text evidence="2">The sequence shown here is derived from an EMBL/GenBank/DDBJ whole genome shotgun (WGS) entry which is preliminary data.</text>
</comment>
<evidence type="ECO:0000259" key="1">
    <source>
        <dbReference type="PROSITE" id="PS01124"/>
    </source>
</evidence>
<dbReference type="RefSeq" id="WP_168128062.1">
    <property type="nucleotide sequence ID" value="NZ_JBDJLH010000006.1"/>
</dbReference>
<sequence>MPINFFGDIKPSDSIIGESTRYWRDSNLFFKSECILGAYVFSCKDLEGNQALFNDGLPTLIFMPNKTDIVHIKKADQTIKLNAAWVCCGTIQNTYWQLPQDLEYIIVLRFHPSSFYQIFDVAPEFFLSHPVCSLTDIISEKSKLLIDKLYQNKTVADRMQLLENTMRTYTPAENLPSLLQEALNKIEQKKGNISVADIIHGLGGKINRKWLQRSFVKYMGISPKKYISLQRFIYIYGEWQSNYQKDFMSNSFLSGYYDYNHFLKDFKLYIGVSPTKFK</sequence>
<proteinExistence type="predicted"/>
<accession>A0ABV0BNU6</accession>
<organism evidence="2 3">
    <name type="scientific">Sphingobacterium kitahiroshimense</name>
    <dbReference type="NCBI Taxonomy" id="470446"/>
    <lineage>
        <taxon>Bacteria</taxon>
        <taxon>Pseudomonadati</taxon>
        <taxon>Bacteroidota</taxon>
        <taxon>Sphingobacteriia</taxon>
        <taxon>Sphingobacteriales</taxon>
        <taxon>Sphingobacteriaceae</taxon>
        <taxon>Sphingobacterium</taxon>
    </lineage>
</organism>
<name>A0ABV0BNU6_9SPHI</name>
<dbReference type="Proteomes" id="UP001409291">
    <property type="component" value="Unassembled WGS sequence"/>
</dbReference>
<gene>
    <name evidence="2" type="ORF">ABE541_00595</name>
</gene>
<feature type="domain" description="HTH araC/xylS-type" evidence="1">
    <location>
        <begin position="206"/>
        <end position="278"/>
    </location>
</feature>
<dbReference type="EMBL" id="JBDJNQ010000001">
    <property type="protein sequence ID" value="MEN5375753.1"/>
    <property type="molecule type" value="Genomic_DNA"/>
</dbReference>
<dbReference type="Gene3D" id="1.10.10.60">
    <property type="entry name" value="Homeodomain-like"/>
    <property type="match status" value="1"/>
</dbReference>
<dbReference type="PROSITE" id="PS01124">
    <property type="entry name" value="HTH_ARAC_FAMILY_2"/>
    <property type="match status" value="1"/>
</dbReference>